<dbReference type="InterPro" id="IPR050509">
    <property type="entry name" value="CoA-transferase_III"/>
</dbReference>
<sequence>MDLQSITVLDLSRLLPGPYATHLLAEMGADVVKVEAPNGGDYARYAEPTVDGDYGAMFAAINQGKESITLDLKSDEGREAFLRLAAEADVVFEQFRPGVVDRLGIGYDDVEERNPDVIYCSLSGYGQSGPYSDRVGHDLNYAGFAGLLDMTRRDEEERPRITGYPVGDMAGGVFSALSIVGALLGRELGNTGGNYLDVSMTDAVLSFSQAVGSLANAGEDPRPGETNLTGLYPCYDIYETSNGRHLTLAALEPKFWENLCAAIDRPELVDKHQSDDPAVRRAVRDELREVFGSRSLAEWEADLGEQEVMIGKVNTPREALDDPHLRNRGVVDADGEGFPRIGYPAEVHHGLSGGGGQAPGLGEQTSDVLRRFGFEAAEIDALFDSGAVEGS</sequence>
<dbReference type="Pfam" id="PF02515">
    <property type="entry name" value="CoA_transf_3"/>
    <property type="match status" value="1"/>
</dbReference>
<accession>A0ABD5RSN7</accession>
<dbReference type="InterPro" id="IPR003673">
    <property type="entry name" value="CoA-Trfase_fam_III"/>
</dbReference>
<dbReference type="Gene3D" id="3.30.1540.10">
    <property type="entry name" value="formyl-coa transferase, domain 3"/>
    <property type="match status" value="1"/>
</dbReference>
<proteinExistence type="predicted"/>
<organism evidence="1 2">
    <name type="scientific">Halomarina salina</name>
    <dbReference type="NCBI Taxonomy" id="1872699"/>
    <lineage>
        <taxon>Archaea</taxon>
        <taxon>Methanobacteriati</taxon>
        <taxon>Methanobacteriota</taxon>
        <taxon>Stenosarchaea group</taxon>
        <taxon>Halobacteria</taxon>
        <taxon>Halobacteriales</taxon>
        <taxon>Natronomonadaceae</taxon>
        <taxon>Halomarina</taxon>
    </lineage>
</organism>
<dbReference type="GO" id="GO:0016740">
    <property type="term" value="F:transferase activity"/>
    <property type="evidence" value="ECO:0007669"/>
    <property type="project" value="UniProtKB-KW"/>
</dbReference>
<keyword evidence="1" id="KW-0808">Transferase</keyword>
<dbReference type="Proteomes" id="UP001596099">
    <property type="component" value="Unassembled WGS sequence"/>
</dbReference>
<comment type="caution">
    <text evidence="1">The sequence shown here is derived from an EMBL/GenBank/DDBJ whole genome shotgun (WGS) entry which is preliminary data.</text>
</comment>
<evidence type="ECO:0000313" key="1">
    <source>
        <dbReference type="EMBL" id="MFC5973478.1"/>
    </source>
</evidence>
<name>A0ABD5RSN7_9EURY</name>
<dbReference type="PANTHER" id="PTHR48228:SF5">
    <property type="entry name" value="ALPHA-METHYLACYL-COA RACEMASE"/>
    <property type="match status" value="1"/>
</dbReference>
<dbReference type="InterPro" id="IPR044855">
    <property type="entry name" value="CoA-Trfase_III_dom3_sf"/>
</dbReference>
<dbReference type="SUPFAM" id="SSF89796">
    <property type="entry name" value="CoA-transferase family III (CaiB/BaiF)"/>
    <property type="match status" value="1"/>
</dbReference>
<gene>
    <name evidence="1" type="ORF">ACFPYI_19285</name>
</gene>
<dbReference type="PANTHER" id="PTHR48228">
    <property type="entry name" value="SUCCINYL-COA--D-CITRAMALATE COA-TRANSFERASE"/>
    <property type="match status" value="1"/>
</dbReference>
<dbReference type="Gene3D" id="3.40.50.10540">
    <property type="entry name" value="Crotonobetainyl-coa:carnitine coa-transferase, domain 1"/>
    <property type="match status" value="1"/>
</dbReference>
<protein>
    <submittedName>
        <fullName evidence="1">CaiB/BaiF CoA transferase family protein</fullName>
    </submittedName>
</protein>
<dbReference type="EMBL" id="JBHSQH010000002">
    <property type="protein sequence ID" value="MFC5973478.1"/>
    <property type="molecule type" value="Genomic_DNA"/>
</dbReference>
<dbReference type="RefSeq" id="WP_247420283.1">
    <property type="nucleotide sequence ID" value="NZ_JALLGW010000003.1"/>
</dbReference>
<evidence type="ECO:0000313" key="2">
    <source>
        <dbReference type="Proteomes" id="UP001596099"/>
    </source>
</evidence>
<reference evidence="1 2" key="1">
    <citation type="journal article" date="2019" name="Int. J. Syst. Evol. Microbiol.">
        <title>The Global Catalogue of Microorganisms (GCM) 10K type strain sequencing project: providing services to taxonomists for standard genome sequencing and annotation.</title>
        <authorList>
            <consortium name="The Broad Institute Genomics Platform"/>
            <consortium name="The Broad Institute Genome Sequencing Center for Infectious Disease"/>
            <person name="Wu L."/>
            <person name="Ma J."/>
        </authorList>
    </citation>
    <scope>NUCLEOTIDE SEQUENCE [LARGE SCALE GENOMIC DNA]</scope>
    <source>
        <strain evidence="1 2">CGMCC 1.12543</strain>
    </source>
</reference>
<keyword evidence="2" id="KW-1185">Reference proteome</keyword>
<dbReference type="InterPro" id="IPR023606">
    <property type="entry name" value="CoA-Trfase_III_dom_1_sf"/>
</dbReference>
<dbReference type="AlphaFoldDB" id="A0ABD5RSN7"/>